<dbReference type="Proteomes" id="UP001277761">
    <property type="component" value="Unassembled WGS sequence"/>
</dbReference>
<dbReference type="Gene3D" id="3.40.630.10">
    <property type="entry name" value="Zn peptidases"/>
    <property type="match status" value="1"/>
</dbReference>
<evidence type="ECO:0000256" key="2">
    <source>
        <dbReference type="ARBA" id="ARBA00022801"/>
    </source>
</evidence>
<dbReference type="InterPro" id="IPR011650">
    <property type="entry name" value="Peptidase_M20_dimer"/>
</dbReference>
<dbReference type="Pfam" id="PF01546">
    <property type="entry name" value="Peptidase_M20"/>
    <property type="match status" value="1"/>
</dbReference>
<organism evidence="4 5">
    <name type="scientific">Patulibacter brassicae</name>
    <dbReference type="NCBI Taxonomy" id="1705717"/>
    <lineage>
        <taxon>Bacteria</taxon>
        <taxon>Bacillati</taxon>
        <taxon>Actinomycetota</taxon>
        <taxon>Thermoleophilia</taxon>
        <taxon>Solirubrobacterales</taxon>
        <taxon>Patulibacteraceae</taxon>
        <taxon>Patulibacter</taxon>
    </lineage>
</organism>
<dbReference type="SUPFAM" id="SSF53187">
    <property type="entry name" value="Zn-dependent exopeptidases"/>
    <property type="match status" value="1"/>
</dbReference>
<accession>A0ABU4VHU4</accession>
<comment type="caution">
    <text evidence="4">The sequence shown here is derived from an EMBL/GenBank/DDBJ whole genome shotgun (WGS) entry which is preliminary data.</text>
</comment>
<dbReference type="PANTHER" id="PTHR43808">
    <property type="entry name" value="ACETYLORNITHINE DEACETYLASE"/>
    <property type="match status" value="1"/>
</dbReference>
<dbReference type="InterPro" id="IPR002933">
    <property type="entry name" value="Peptidase_M20"/>
</dbReference>
<evidence type="ECO:0000313" key="5">
    <source>
        <dbReference type="Proteomes" id="UP001277761"/>
    </source>
</evidence>
<keyword evidence="2" id="KW-0378">Hydrolase</keyword>
<dbReference type="InterPro" id="IPR050072">
    <property type="entry name" value="Peptidase_M20A"/>
</dbReference>
<dbReference type="Pfam" id="PF07687">
    <property type="entry name" value="M20_dimer"/>
    <property type="match status" value="1"/>
</dbReference>
<reference evidence="4 5" key="1">
    <citation type="submission" date="2023-11" db="EMBL/GenBank/DDBJ databases">
        <authorList>
            <person name="Xu M."/>
            <person name="Jiang T."/>
        </authorList>
    </citation>
    <scope>NUCLEOTIDE SEQUENCE [LARGE SCALE GENOMIC DNA]</scope>
    <source>
        <strain evidence="4 5">SD</strain>
    </source>
</reference>
<evidence type="ECO:0000313" key="4">
    <source>
        <dbReference type="EMBL" id="MDX8151348.1"/>
    </source>
</evidence>
<proteinExistence type="predicted"/>
<evidence type="ECO:0000256" key="1">
    <source>
        <dbReference type="ARBA" id="ARBA00022723"/>
    </source>
</evidence>
<dbReference type="RefSeq" id="WP_319953498.1">
    <property type="nucleotide sequence ID" value="NZ_JAXAVX010000002.1"/>
</dbReference>
<dbReference type="EMBL" id="JAXAVX010000002">
    <property type="protein sequence ID" value="MDX8151348.1"/>
    <property type="molecule type" value="Genomic_DNA"/>
</dbReference>
<protein>
    <submittedName>
        <fullName evidence="4">M20/M25/M40 family metallo-hydrolase</fullName>
    </submittedName>
</protein>
<dbReference type="Gene3D" id="3.30.70.360">
    <property type="match status" value="1"/>
</dbReference>
<dbReference type="PANTHER" id="PTHR43808:SF9">
    <property type="entry name" value="BLL0789 PROTEIN"/>
    <property type="match status" value="1"/>
</dbReference>
<name>A0ABU4VHU4_9ACTN</name>
<dbReference type="SUPFAM" id="SSF55031">
    <property type="entry name" value="Bacterial exopeptidase dimerisation domain"/>
    <property type="match status" value="1"/>
</dbReference>
<dbReference type="InterPro" id="IPR036264">
    <property type="entry name" value="Bact_exopeptidase_dim_dom"/>
</dbReference>
<keyword evidence="5" id="KW-1185">Reference proteome</keyword>
<feature type="domain" description="Peptidase M20 dimerisation" evidence="3">
    <location>
        <begin position="193"/>
        <end position="289"/>
    </location>
</feature>
<gene>
    <name evidence="4" type="ORF">SK069_07085</name>
</gene>
<keyword evidence="1" id="KW-0479">Metal-binding</keyword>
<sequence>MAPAVPAPPVDPLLAAAPAVAATTTALLPALVDVSSPSGDHAGFERCAALVTGALPAAASVERIPCSTEGFPPDLLVRVRGTGRARLVLLGHLDTVVAHGEHRPFVVDGPRWDGSGTFDMKGGDALAVGVLGALAAPAVRERYAEVALLLVSDEEWRSAPFAHGARFAGWEGCLCFEGGERTDTGDEAVVVRRKAASTIHVAATGRAAHAGSRPDDGRNALVALARVATHLAGRHDPRGPEALSVVPTILRSGGALNVVPDAGELICDLRADDLASVERVLATIPEQVDGVALESWLGRRWPGMDHRSVAAPALRRAGSLLGRAIVPAARGGASDASHLAQHVQVAIDGLGPLGGGAHAVDEHVDGRTVGDRAEVALAVAAALLDR</sequence>
<evidence type="ECO:0000259" key="3">
    <source>
        <dbReference type="Pfam" id="PF07687"/>
    </source>
</evidence>